<dbReference type="Pfam" id="PF00082">
    <property type="entry name" value="Peptidase_S8"/>
    <property type="match status" value="1"/>
</dbReference>
<dbReference type="HOGENOM" id="CLU_026626_0_0_0"/>
<evidence type="ECO:0000256" key="8">
    <source>
        <dbReference type="SAM" id="SignalP"/>
    </source>
</evidence>
<dbReference type="Proteomes" id="UP000004671">
    <property type="component" value="Chromosome"/>
</dbReference>
<feature type="active site" description="Charge relay system" evidence="5 6">
    <location>
        <position position="411"/>
    </location>
</feature>
<dbReference type="KEGG" id="caby:Cabys_755"/>
<dbReference type="EMBL" id="CM001402">
    <property type="protein sequence ID" value="EHO41603.1"/>
    <property type="molecule type" value="Genomic_DNA"/>
</dbReference>
<keyword evidence="12" id="KW-1185">Reference proteome</keyword>
<evidence type="ECO:0000256" key="7">
    <source>
        <dbReference type="RuleBase" id="RU003355"/>
    </source>
</evidence>
<feature type="active site" description="Charge relay system" evidence="5 6">
    <location>
        <position position="194"/>
    </location>
</feature>
<dbReference type="PaxDb" id="880073-Calab_1990"/>
<dbReference type="eggNOG" id="COG1404">
    <property type="taxonomic scope" value="Bacteria"/>
</dbReference>
<dbReference type="STRING" id="880073.Cabys_755"/>
<dbReference type="AlphaFoldDB" id="H1XUB3"/>
<dbReference type="GO" id="GO:0006508">
    <property type="term" value="P:proteolysis"/>
    <property type="evidence" value="ECO:0007669"/>
    <property type="project" value="UniProtKB-KW"/>
</dbReference>
<dbReference type="GO" id="GO:0004252">
    <property type="term" value="F:serine-type endopeptidase activity"/>
    <property type="evidence" value="ECO:0007669"/>
    <property type="project" value="UniProtKB-UniRule"/>
</dbReference>
<evidence type="ECO:0000256" key="3">
    <source>
        <dbReference type="ARBA" id="ARBA00022801"/>
    </source>
</evidence>
<evidence type="ECO:0000313" key="12">
    <source>
        <dbReference type="Proteomes" id="UP000004671"/>
    </source>
</evidence>
<dbReference type="PROSITE" id="PS00136">
    <property type="entry name" value="SUBTILASE_ASP"/>
    <property type="match status" value="1"/>
</dbReference>
<reference evidence="10 13" key="2">
    <citation type="submission" date="2016-11" db="EMBL/GenBank/DDBJ databases">
        <title>Genomic analysis of Caldithrix abyssi and proposal of a novel bacterial phylum Caldithrichaeota.</title>
        <authorList>
            <person name="Kublanov I."/>
            <person name="Sigalova O."/>
            <person name="Gavrilov S."/>
            <person name="Lebedinsky A."/>
            <person name="Ivanova N."/>
            <person name="Daum C."/>
            <person name="Reddy T."/>
            <person name="Klenk H.P."/>
            <person name="Goker M."/>
            <person name="Reva O."/>
            <person name="Miroshnichenko M."/>
            <person name="Kyprides N."/>
            <person name="Woyke T."/>
            <person name="Gelfand M."/>
        </authorList>
    </citation>
    <scope>NUCLEOTIDE SEQUENCE [LARGE SCALE GENOMIC DNA]</scope>
    <source>
        <strain evidence="10 13">LF13</strain>
    </source>
</reference>
<evidence type="ECO:0000256" key="4">
    <source>
        <dbReference type="ARBA" id="ARBA00022825"/>
    </source>
</evidence>
<evidence type="ECO:0000256" key="2">
    <source>
        <dbReference type="ARBA" id="ARBA00022670"/>
    </source>
</evidence>
<evidence type="ECO:0000256" key="5">
    <source>
        <dbReference type="PIRSR" id="PIRSR615500-1"/>
    </source>
</evidence>
<dbReference type="InterPro" id="IPR023828">
    <property type="entry name" value="Peptidase_S8_Ser-AS"/>
</dbReference>
<gene>
    <name evidence="10" type="ORF">Cabys_755</name>
    <name evidence="11" type="ORF">Calab_1990</name>
</gene>
<evidence type="ECO:0000313" key="10">
    <source>
        <dbReference type="EMBL" id="APF17506.1"/>
    </source>
</evidence>
<reference evidence="11 12" key="1">
    <citation type="submission" date="2011-09" db="EMBL/GenBank/DDBJ databases">
        <title>The permanent draft genome of Caldithrix abyssi DSM 13497.</title>
        <authorList>
            <consortium name="US DOE Joint Genome Institute (JGI-PGF)"/>
            <person name="Lucas S."/>
            <person name="Han J."/>
            <person name="Lapidus A."/>
            <person name="Bruce D."/>
            <person name="Goodwin L."/>
            <person name="Pitluck S."/>
            <person name="Peters L."/>
            <person name="Kyrpides N."/>
            <person name="Mavromatis K."/>
            <person name="Ivanova N."/>
            <person name="Mikhailova N."/>
            <person name="Chertkov O."/>
            <person name="Detter J.C."/>
            <person name="Tapia R."/>
            <person name="Han C."/>
            <person name="Land M."/>
            <person name="Hauser L."/>
            <person name="Markowitz V."/>
            <person name="Cheng J.-F."/>
            <person name="Hugenholtz P."/>
            <person name="Woyke T."/>
            <person name="Wu D."/>
            <person name="Spring S."/>
            <person name="Brambilla E."/>
            <person name="Klenk H.-P."/>
            <person name="Eisen J.A."/>
        </authorList>
    </citation>
    <scope>NUCLEOTIDE SEQUENCE [LARGE SCALE GENOMIC DNA]</scope>
    <source>
        <strain evidence="11 12">DSM 13497</strain>
    </source>
</reference>
<proteinExistence type="inferred from homology"/>
<dbReference type="PANTHER" id="PTHR43806">
    <property type="entry name" value="PEPTIDASE S8"/>
    <property type="match status" value="1"/>
</dbReference>
<evidence type="ECO:0000313" key="13">
    <source>
        <dbReference type="Proteomes" id="UP000183868"/>
    </source>
</evidence>
<dbReference type="InterPro" id="IPR015500">
    <property type="entry name" value="Peptidase_S8_subtilisin-rel"/>
</dbReference>
<feature type="chain" id="PRO_5010497890" evidence="8">
    <location>
        <begin position="21"/>
        <end position="577"/>
    </location>
</feature>
<dbReference type="EMBL" id="CP018099">
    <property type="protein sequence ID" value="APF17506.1"/>
    <property type="molecule type" value="Genomic_DNA"/>
</dbReference>
<feature type="signal peptide" evidence="8">
    <location>
        <begin position="1"/>
        <end position="20"/>
    </location>
</feature>
<evidence type="ECO:0000256" key="6">
    <source>
        <dbReference type="PROSITE-ProRule" id="PRU01240"/>
    </source>
</evidence>
<dbReference type="SUPFAM" id="SSF52743">
    <property type="entry name" value="Subtilisin-like"/>
    <property type="match status" value="1"/>
</dbReference>
<evidence type="ECO:0000259" key="9">
    <source>
        <dbReference type="Pfam" id="PF00082"/>
    </source>
</evidence>
<feature type="active site" description="Charge relay system" evidence="5 6">
    <location>
        <position position="236"/>
    </location>
</feature>
<dbReference type="PANTHER" id="PTHR43806:SF67">
    <property type="entry name" value="EGF-LIKE DOMAIN-CONTAINING PROTEIN"/>
    <property type="match status" value="1"/>
</dbReference>
<sequence length="577" mass="63706" precursor="true">MLQRMILFLFLFLFCLSVQAGFHAAQFPQTADGNLLAWVVFKDKGGQNTALYKPGELLRQRAIDRRLLRRPNRPLVDYSDLPVYPPYLDEVRSRVQKIRVVSRWLNAVSVEATAQSLEDLQALDFVLKVDPVRQAKPIDKEKIEVRPETLAPKIQAEIDTLFYGYSFNQLDLIGVPFLHEKGLHGEGVVIGMLDDGVNLLNYHVAFDSLNVLATRDFIHGDDDVTDSEFKAFEGWHGTMTLSTIAGYVPTRLIGPAYRAQFLLAKTEVDQSETPVEEDYWVAGIEWLEQNGADIVSSSLGYIDWYSPADMDGETAKTTIAADLAVEKGVIVFNSAGNEGDNPDVNTLIAPADGKKVLAIAAVDRFGLRASFSSVGPTADGRIKPDLAAMGLYVYVASKSHADQFVYASGTSFSCPLAAGGAALLLQAYPQTTPELMARALKETASQAAFPDKFLGWGVINLEKAYYFLDTTSVVYPPMQGEHLAVYPARPNPASEIVKIPFQVTYPSFVEVRLFDIRGRKVLSFGTKFRGANRIHYETLQGDDLKNLASGVYVYLVLSRELGTGAIFRKSGKLVVLH</sequence>
<feature type="domain" description="Peptidase S8/S53" evidence="9">
    <location>
        <begin position="185"/>
        <end position="457"/>
    </location>
</feature>
<keyword evidence="2 6" id="KW-0645">Protease</keyword>
<dbReference type="InterPro" id="IPR023827">
    <property type="entry name" value="Peptidase_S8_Asp-AS"/>
</dbReference>
<evidence type="ECO:0000256" key="1">
    <source>
        <dbReference type="ARBA" id="ARBA00011073"/>
    </source>
</evidence>
<dbReference type="Gene3D" id="3.40.50.200">
    <property type="entry name" value="Peptidase S8/S53 domain"/>
    <property type="match status" value="1"/>
</dbReference>
<organism evidence="11 12">
    <name type="scientific">Caldithrix abyssi DSM 13497</name>
    <dbReference type="NCBI Taxonomy" id="880073"/>
    <lineage>
        <taxon>Bacteria</taxon>
        <taxon>Pseudomonadati</taxon>
        <taxon>Calditrichota</taxon>
        <taxon>Calditrichia</taxon>
        <taxon>Calditrichales</taxon>
        <taxon>Calditrichaceae</taxon>
        <taxon>Caldithrix</taxon>
    </lineage>
</organism>
<dbReference type="InParanoid" id="H1XUB3"/>
<dbReference type="OrthoDB" id="9792152at2"/>
<evidence type="ECO:0000313" key="11">
    <source>
        <dbReference type="EMBL" id="EHO41603.1"/>
    </source>
</evidence>
<dbReference type="PRINTS" id="PR00723">
    <property type="entry name" value="SUBTILISIN"/>
</dbReference>
<dbReference type="InterPro" id="IPR036852">
    <property type="entry name" value="Peptidase_S8/S53_dom_sf"/>
</dbReference>
<dbReference type="InterPro" id="IPR050131">
    <property type="entry name" value="Peptidase_S8_subtilisin-like"/>
</dbReference>
<keyword evidence="8" id="KW-0732">Signal</keyword>
<comment type="similarity">
    <text evidence="1 6 7">Belongs to the peptidase S8 family.</text>
</comment>
<dbReference type="RefSeq" id="WP_006928768.1">
    <property type="nucleotide sequence ID" value="NZ_CM001402.1"/>
</dbReference>
<dbReference type="InterPro" id="IPR000209">
    <property type="entry name" value="Peptidase_S8/S53_dom"/>
</dbReference>
<dbReference type="PROSITE" id="PS51892">
    <property type="entry name" value="SUBTILASE"/>
    <property type="match status" value="1"/>
</dbReference>
<dbReference type="PROSITE" id="PS00138">
    <property type="entry name" value="SUBTILASE_SER"/>
    <property type="match status" value="1"/>
</dbReference>
<dbReference type="Proteomes" id="UP000183868">
    <property type="component" value="Chromosome"/>
</dbReference>
<accession>H1XUB3</accession>
<keyword evidence="4 6" id="KW-0720">Serine protease</keyword>
<protein>
    <submittedName>
        <fullName evidence="11">Peptidase S8 and S53 subtilisin kexin sedolisin</fullName>
    </submittedName>
    <submittedName>
        <fullName evidence="10">Serine protease, subtilisin family</fullName>
    </submittedName>
</protein>
<name>H1XUB3_CALAY</name>
<keyword evidence="3 6" id="KW-0378">Hydrolase</keyword>